<evidence type="ECO:0000313" key="5">
    <source>
        <dbReference type="EMBL" id="TWG87559.1"/>
    </source>
</evidence>
<dbReference type="SMART" id="SM00342">
    <property type="entry name" value="HTH_ARAC"/>
    <property type="match status" value="1"/>
</dbReference>
<keyword evidence="3" id="KW-0804">Transcription</keyword>
<name>A0A562BRP0_9BURK</name>
<dbReference type="GO" id="GO:0003700">
    <property type="term" value="F:DNA-binding transcription factor activity"/>
    <property type="evidence" value="ECO:0007669"/>
    <property type="project" value="InterPro"/>
</dbReference>
<evidence type="ECO:0000256" key="1">
    <source>
        <dbReference type="ARBA" id="ARBA00023015"/>
    </source>
</evidence>
<dbReference type="InterPro" id="IPR050204">
    <property type="entry name" value="AraC_XylS_family_regulators"/>
</dbReference>
<evidence type="ECO:0000256" key="3">
    <source>
        <dbReference type="ARBA" id="ARBA00023163"/>
    </source>
</evidence>
<organism evidence="5 6">
    <name type="scientific">Cupriavidus gilardii J11</name>
    <dbReference type="NCBI Taxonomy" id="936133"/>
    <lineage>
        <taxon>Bacteria</taxon>
        <taxon>Pseudomonadati</taxon>
        <taxon>Pseudomonadota</taxon>
        <taxon>Betaproteobacteria</taxon>
        <taxon>Burkholderiales</taxon>
        <taxon>Burkholderiaceae</taxon>
        <taxon>Cupriavidus</taxon>
    </lineage>
</organism>
<dbReference type="InterPro" id="IPR018060">
    <property type="entry name" value="HTH_AraC"/>
</dbReference>
<gene>
    <name evidence="5" type="ORF">L602_001600000400</name>
</gene>
<dbReference type="PANTHER" id="PTHR46796">
    <property type="entry name" value="HTH-TYPE TRANSCRIPTIONAL ACTIVATOR RHAS-RELATED"/>
    <property type="match status" value="1"/>
</dbReference>
<keyword evidence="6" id="KW-1185">Reference proteome</keyword>
<dbReference type="InterPro" id="IPR009057">
    <property type="entry name" value="Homeodomain-like_sf"/>
</dbReference>
<dbReference type="Pfam" id="PF12833">
    <property type="entry name" value="HTH_18"/>
    <property type="match status" value="1"/>
</dbReference>
<dbReference type="SUPFAM" id="SSF52317">
    <property type="entry name" value="Class I glutamine amidotransferase-like"/>
    <property type="match status" value="1"/>
</dbReference>
<protein>
    <submittedName>
        <fullName evidence="5">Transcriptional regulator containing an amidase domain and an AraC-type DNA-binding HTH domain</fullName>
    </submittedName>
</protein>
<dbReference type="AlphaFoldDB" id="A0A562BRP0"/>
<dbReference type="EMBL" id="VLJN01000008">
    <property type="protein sequence ID" value="TWG87559.1"/>
    <property type="molecule type" value="Genomic_DNA"/>
</dbReference>
<evidence type="ECO:0000259" key="4">
    <source>
        <dbReference type="PROSITE" id="PS01124"/>
    </source>
</evidence>
<dbReference type="InterPro" id="IPR029062">
    <property type="entry name" value="Class_I_gatase-like"/>
</dbReference>
<keyword evidence="2 5" id="KW-0238">DNA-binding</keyword>
<sequence>MALCLGAAADVLSERYPSVNVNRDVLYVDDGDVVTSAGVAAGLDCCLHLLRGMVGAEAANSMARKLLIAPHRQGGQAQFIERPVPLTHADGRFAQVLDWVTRNLEQTHSIDSLAERAAMSRRNFTRHFRQTTGTSFKQWLLGQRLAQAQRLLESSDASIDVIAQQAGFGTALSPRQHFRSALRMSPSAYRRQFQANGAANVAAQSALATPAASVLAIRRSVYRATAPS</sequence>
<proteinExistence type="predicted"/>
<dbReference type="SUPFAM" id="SSF46689">
    <property type="entry name" value="Homeodomain-like"/>
    <property type="match status" value="2"/>
</dbReference>
<dbReference type="PANTHER" id="PTHR46796:SF13">
    <property type="entry name" value="HTH-TYPE TRANSCRIPTIONAL ACTIVATOR RHAS"/>
    <property type="match status" value="1"/>
</dbReference>
<evidence type="ECO:0000313" key="6">
    <source>
        <dbReference type="Proteomes" id="UP000318141"/>
    </source>
</evidence>
<comment type="caution">
    <text evidence="5">The sequence shown here is derived from an EMBL/GenBank/DDBJ whole genome shotgun (WGS) entry which is preliminary data.</text>
</comment>
<accession>A0A562BRP0</accession>
<keyword evidence="1" id="KW-0805">Transcription regulation</keyword>
<dbReference type="Proteomes" id="UP000318141">
    <property type="component" value="Unassembled WGS sequence"/>
</dbReference>
<dbReference type="Gene3D" id="3.40.50.880">
    <property type="match status" value="1"/>
</dbReference>
<dbReference type="PROSITE" id="PS01124">
    <property type="entry name" value="HTH_ARAC_FAMILY_2"/>
    <property type="match status" value="1"/>
</dbReference>
<dbReference type="Gene3D" id="1.10.10.60">
    <property type="entry name" value="Homeodomain-like"/>
    <property type="match status" value="1"/>
</dbReference>
<dbReference type="GO" id="GO:0043565">
    <property type="term" value="F:sequence-specific DNA binding"/>
    <property type="evidence" value="ECO:0007669"/>
    <property type="project" value="InterPro"/>
</dbReference>
<feature type="domain" description="HTH araC/xylS-type" evidence="4">
    <location>
        <begin position="94"/>
        <end position="192"/>
    </location>
</feature>
<evidence type="ECO:0000256" key="2">
    <source>
        <dbReference type="ARBA" id="ARBA00023125"/>
    </source>
</evidence>
<reference evidence="5 6" key="1">
    <citation type="submission" date="2019-07" db="EMBL/GenBank/DDBJ databases">
        <title>Genome sequencing of lignin-degrading bacterial isolates.</title>
        <authorList>
            <person name="Gladden J."/>
        </authorList>
    </citation>
    <scope>NUCLEOTIDE SEQUENCE [LARGE SCALE GENOMIC DNA]</scope>
    <source>
        <strain evidence="5 6">J11</strain>
    </source>
</reference>